<comment type="caution">
    <text evidence="2">The sequence shown here is derived from an EMBL/GenBank/DDBJ whole genome shotgun (WGS) entry which is preliminary data.</text>
</comment>
<evidence type="ECO:0000313" key="3">
    <source>
        <dbReference type="Proteomes" id="UP001278766"/>
    </source>
</evidence>
<sequence>MAHTFGESSSDCRRHDPNLWCCGNGGEQYDTFLCRTFIRVLPLSRTLSLSYLSRYSIRELLPSITVPPQHMGDAIPGVSLPPRQHGSLLNCGSCLRGSTRSPKPTPTTTPNHPINSVIQPSHLNPRPPRLENTALSPLRPLNHLCHLTKTRTHHQQRAPTTTTKHRRGKTYRPLVAQSPSPSHQRQRQHLRSHLHLRHPSRSRSCFQPSLLLCLARGGMGPGLLKPETS</sequence>
<evidence type="ECO:0000256" key="1">
    <source>
        <dbReference type="SAM" id="MobiDB-lite"/>
    </source>
</evidence>
<keyword evidence="3" id="KW-1185">Reference proteome</keyword>
<organism evidence="2 3">
    <name type="scientific">Chaetomium fimeti</name>
    <dbReference type="NCBI Taxonomy" id="1854472"/>
    <lineage>
        <taxon>Eukaryota</taxon>
        <taxon>Fungi</taxon>
        <taxon>Dikarya</taxon>
        <taxon>Ascomycota</taxon>
        <taxon>Pezizomycotina</taxon>
        <taxon>Sordariomycetes</taxon>
        <taxon>Sordariomycetidae</taxon>
        <taxon>Sordariales</taxon>
        <taxon>Chaetomiaceae</taxon>
        <taxon>Chaetomium</taxon>
    </lineage>
</organism>
<evidence type="ECO:0000313" key="2">
    <source>
        <dbReference type="EMBL" id="KAK3290725.1"/>
    </source>
</evidence>
<reference evidence="2" key="1">
    <citation type="journal article" date="2023" name="Mol. Phylogenet. Evol.">
        <title>Genome-scale phylogeny and comparative genomics of the fungal order Sordariales.</title>
        <authorList>
            <person name="Hensen N."/>
            <person name="Bonometti L."/>
            <person name="Westerberg I."/>
            <person name="Brannstrom I.O."/>
            <person name="Guillou S."/>
            <person name="Cros-Aarteil S."/>
            <person name="Calhoun S."/>
            <person name="Haridas S."/>
            <person name="Kuo A."/>
            <person name="Mondo S."/>
            <person name="Pangilinan J."/>
            <person name="Riley R."/>
            <person name="LaButti K."/>
            <person name="Andreopoulos B."/>
            <person name="Lipzen A."/>
            <person name="Chen C."/>
            <person name="Yan M."/>
            <person name="Daum C."/>
            <person name="Ng V."/>
            <person name="Clum A."/>
            <person name="Steindorff A."/>
            <person name="Ohm R.A."/>
            <person name="Martin F."/>
            <person name="Silar P."/>
            <person name="Natvig D.O."/>
            <person name="Lalanne C."/>
            <person name="Gautier V."/>
            <person name="Ament-Velasquez S.L."/>
            <person name="Kruys A."/>
            <person name="Hutchinson M.I."/>
            <person name="Powell A.J."/>
            <person name="Barry K."/>
            <person name="Miller A.N."/>
            <person name="Grigoriev I.V."/>
            <person name="Debuchy R."/>
            <person name="Gladieux P."/>
            <person name="Hiltunen Thoren M."/>
            <person name="Johannesson H."/>
        </authorList>
    </citation>
    <scope>NUCLEOTIDE SEQUENCE</scope>
    <source>
        <strain evidence="2">CBS 168.71</strain>
    </source>
</reference>
<proteinExistence type="predicted"/>
<gene>
    <name evidence="2" type="ORF">B0H64DRAFT_54845</name>
</gene>
<dbReference type="Proteomes" id="UP001278766">
    <property type="component" value="Unassembled WGS sequence"/>
</dbReference>
<dbReference type="AlphaFoldDB" id="A0AAE0H689"/>
<dbReference type="GeneID" id="87845367"/>
<dbReference type="EMBL" id="JAUEPN010000012">
    <property type="protein sequence ID" value="KAK3290725.1"/>
    <property type="molecule type" value="Genomic_DNA"/>
</dbReference>
<dbReference type="RefSeq" id="XP_062654239.1">
    <property type="nucleotide sequence ID" value="XM_062808419.1"/>
</dbReference>
<protein>
    <submittedName>
        <fullName evidence="2">Uncharacterized protein</fullName>
    </submittedName>
</protein>
<feature type="region of interest" description="Disordered" evidence="1">
    <location>
        <begin position="150"/>
        <end position="191"/>
    </location>
</feature>
<feature type="compositionally biased region" description="Polar residues" evidence="1">
    <location>
        <begin position="111"/>
        <end position="122"/>
    </location>
</feature>
<accession>A0AAE0H689</accession>
<feature type="region of interest" description="Disordered" evidence="1">
    <location>
        <begin position="96"/>
        <end position="125"/>
    </location>
</feature>
<name>A0AAE0H689_9PEZI</name>
<reference evidence="2" key="2">
    <citation type="submission" date="2023-06" db="EMBL/GenBank/DDBJ databases">
        <authorList>
            <consortium name="Lawrence Berkeley National Laboratory"/>
            <person name="Haridas S."/>
            <person name="Hensen N."/>
            <person name="Bonometti L."/>
            <person name="Westerberg I."/>
            <person name="Brannstrom I.O."/>
            <person name="Guillou S."/>
            <person name="Cros-Aarteil S."/>
            <person name="Calhoun S."/>
            <person name="Kuo A."/>
            <person name="Mondo S."/>
            <person name="Pangilinan J."/>
            <person name="Riley R."/>
            <person name="Labutti K."/>
            <person name="Andreopoulos B."/>
            <person name="Lipzen A."/>
            <person name="Chen C."/>
            <person name="Yanf M."/>
            <person name="Daum C."/>
            <person name="Ng V."/>
            <person name="Clum A."/>
            <person name="Steindorff A."/>
            <person name="Ohm R."/>
            <person name="Martin F."/>
            <person name="Silar P."/>
            <person name="Natvig D."/>
            <person name="Lalanne C."/>
            <person name="Gautier V."/>
            <person name="Ament-Velasquez S.L."/>
            <person name="Kruys A."/>
            <person name="Hutchinson M.I."/>
            <person name="Powell A.J."/>
            <person name="Barry K."/>
            <person name="Miller A.N."/>
            <person name="Grigoriev I.V."/>
            <person name="Debuchy R."/>
            <person name="Gladieux P."/>
            <person name="Thoren M.H."/>
            <person name="Johannesson H."/>
        </authorList>
    </citation>
    <scope>NUCLEOTIDE SEQUENCE</scope>
    <source>
        <strain evidence="2">CBS 168.71</strain>
    </source>
</reference>